<feature type="transmembrane region" description="Helical" evidence="7">
    <location>
        <begin position="351"/>
        <end position="371"/>
    </location>
</feature>
<comment type="caution">
    <text evidence="8">The sequence shown here is derived from an EMBL/GenBank/DDBJ whole genome shotgun (WGS) entry which is preliminary data.</text>
</comment>
<dbReference type="PANTHER" id="PTHR36838:SF3">
    <property type="entry name" value="TRANSPORTER AUXIN EFFLUX CARRIER EC FAMILY"/>
    <property type="match status" value="1"/>
</dbReference>
<feature type="transmembrane region" description="Helical" evidence="7">
    <location>
        <begin position="117"/>
        <end position="140"/>
    </location>
</feature>
<keyword evidence="3" id="KW-1003">Cell membrane</keyword>
<evidence type="ECO:0000256" key="3">
    <source>
        <dbReference type="ARBA" id="ARBA00022475"/>
    </source>
</evidence>
<evidence type="ECO:0000256" key="4">
    <source>
        <dbReference type="ARBA" id="ARBA00022692"/>
    </source>
</evidence>
<dbReference type="GO" id="GO:0055085">
    <property type="term" value="P:transmembrane transport"/>
    <property type="evidence" value="ECO:0007669"/>
    <property type="project" value="InterPro"/>
</dbReference>
<reference evidence="8 9" key="1">
    <citation type="journal article" date="2014" name="PLoS Genet.">
        <title>The Genome of Spironucleus salmonicida Highlights a Fish Pathogen Adapted to Fluctuating Environments.</title>
        <authorList>
            <person name="Xu F."/>
            <person name="Jerlstrom-Hultqvist J."/>
            <person name="Einarsson E."/>
            <person name="Astvaldsson A."/>
            <person name="Svard S.G."/>
            <person name="Andersson J.O."/>
        </authorList>
    </citation>
    <scope>NUCLEOTIDE SEQUENCE [LARGE SCALE GENOMIC DNA]</scope>
    <source>
        <strain evidence="8 9">ATCC 50377</strain>
    </source>
</reference>
<feature type="transmembrane region" description="Helical" evidence="7">
    <location>
        <begin position="89"/>
        <end position="110"/>
    </location>
</feature>
<dbReference type="EMBL" id="AUWU02000006">
    <property type="protein sequence ID" value="KAH0571926.1"/>
    <property type="molecule type" value="Genomic_DNA"/>
</dbReference>
<keyword evidence="6 7" id="KW-0472">Membrane</keyword>
<dbReference type="GO" id="GO:0016020">
    <property type="term" value="C:membrane"/>
    <property type="evidence" value="ECO:0007669"/>
    <property type="project" value="UniProtKB-SubCell"/>
</dbReference>
<feature type="transmembrane region" description="Helical" evidence="7">
    <location>
        <begin position="246"/>
        <end position="263"/>
    </location>
</feature>
<evidence type="ECO:0000313" key="8">
    <source>
        <dbReference type="EMBL" id="KAH0571926.1"/>
    </source>
</evidence>
<evidence type="ECO:0000256" key="7">
    <source>
        <dbReference type="SAM" id="Phobius"/>
    </source>
</evidence>
<evidence type="ECO:0000256" key="6">
    <source>
        <dbReference type="ARBA" id="ARBA00023136"/>
    </source>
</evidence>
<feature type="transmembrane region" description="Helical" evidence="7">
    <location>
        <begin position="152"/>
        <end position="172"/>
    </location>
</feature>
<sequence length="374" mass="41079">MNLINYMIIHIPTRIHPSRMDIGKLFLTALDSSAPVLILIALGAFFTTINLVPGKHYKSLNNITFKFAITISAIYTIGRQDLSKNDMKVVLALILITIVGLAAVVPLAFLYRPQERYHAYASISAIVLLNNSVFSGLPVFGGIYGPDIAARFAYLQMLVLFSFALAFVYLAFEFAQIHVVPAENAQTAAPVSFGKTCAICLKKTFLQPLIIAIIISIVYNILARYIKFLAPLPPYLSNFFKNFSQISAPLGLLSLGMFAADLVKSKRRAQASYEVLQTPISMQIISFVLICILRSFALPLVFILICKMLNIEARSAEINAAIYSSPSATFSYALCDEYEFGAGWAGLQCSLGIIVSMFAIPVIQIVSRAVYGVK</sequence>
<dbReference type="PANTHER" id="PTHR36838">
    <property type="entry name" value="AUXIN EFFLUX CARRIER FAMILY PROTEIN"/>
    <property type="match status" value="1"/>
</dbReference>
<keyword evidence="9" id="KW-1185">Reference proteome</keyword>
<dbReference type="Pfam" id="PF03547">
    <property type="entry name" value="Mem_trans"/>
    <property type="match status" value="1"/>
</dbReference>
<dbReference type="GeneID" id="94300149"/>
<proteinExistence type="predicted"/>
<dbReference type="Proteomes" id="UP000018208">
    <property type="component" value="Unassembled WGS sequence"/>
</dbReference>
<evidence type="ECO:0000256" key="5">
    <source>
        <dbReference type="ARBA" id="ARBA00022989"/>
    </source>
</evidence>
<feature type="transmembrane region" description="Helical" evidence="7">
    <location>
        <begin position="59"/>
        <end position="77"/>
    </location>
</feature>
<organism evidence="8 9">
    <name type="scientific">Spironucleus salmonicida</name>
    <dbReference type="NCBI Taxonomy" id="348837"/>
    <lineage>
        <taxon>Eukaryota</taxon>
        <taxon>Metamonada</taxon>
        <taxon>Diplomonadida</taxon>
        <taxon>Hexamitidae</taxon>
        <taxon>Hexamitinae</taxon>
        <taxon>Spironucleus</taxon>
    </lineage>
</organism>
<keyword evidence="4 7" id="KW-0812">Transmembrane</keyword>
<gene>
    <name evidence="8" type="ORF">SS50377_26126</name>
</gene>
<keyword evidence="2" id="KW-0813">Transport</keyword>
<feature type="transmembrane region" description="Helical" evidence="7">
    <location>
        <begin position="284"/>
        <end position="305"/>
    </location>
</feature>
<dbReference type="KEGG" id="ssao:94300149"/>
<evidence type="ECO:0000313" key="9">
    <source>
        <dbReference type="Proteomes" id="UP000018208"/>
    </source>
</evidence>
<evidence type="ECO:0000256" key="2">
    <source>
        <dbReference type="ARBA" id="ARBA00022448"/>
    </source>
</evidence>
<dbReference type="RefSeq" id="XP_067762699.1">
    <property type="nucleotide sequence ID" value="XM_067909943.1"/>
</dbReference>
<dbReference type="InterPro" id="IPR004776">
    <property type="entry name" value="Mem_transp_PIN-like"/>
</dbReference>
<comment type="subcellular location">
    <subcellularLocation>
        <location evidence="1">Membrane</location>
        <topology evidence="1">Multi-pass membrane protein</topology>
    </subcellularLocation>
</comment>
<accession>A0A9P8RWT3</accession>
<evidence type="ECO:0000256" key="1">
    <source>
        <dbReference type="ARBA" id="ARBA00004141"/>
    </source>
</evidence>
<feature type="transmembrane region" description="Helical" evidence="7">
    <location>
        <begin position="34"/>
        <end position="52"/>
    </location>
</feature>
<name>A0A9P8RWT3_9EUKA</name>
<protein>
    <submittedName>
        <fullName evidence="8">Auxin efflux carrier</fullName>
    </submittedName>
</protein>
<dbReference type="AlphaFoldDB" id="A0A9P8RWT3"/>
<feature type="transmembrane region" description="Helical" evidence="7">
    <location>
        <begin position="205"/>
        <end position="226"/>
    </location>
</feature>
<keyword evidence="5 7" id="KW-1133">Transmembrane helix</keyword>